<keyword evidence="1" id="KW-1133">Transmembrane helix</keyword>
<sequence length="51" mass="5879">MALIITLLWQYLGIACLAGISVMLLIMPFPVHFVKRILKHLKRRSSNSFHT</sequence>
<feature type="non-terminal residue" evidence="2">
    <location>
        <position position="51"/>
    </location>
</feature>
<accession>A0A087T5A6</accession>
<evidence type="ECO:0000313" key="2">
    <source>
        <dbReference type="EMBL" id="KFM60295.1"/>
    </source>
</evidence>
<dbReference type="EMBL" id="KK113481">
    <property type="protein sequence ID" value="KFM60295.1"/>
    <property type="molecule type" value="Genomic_DNA"/>
</dbReference>
<keyword evidence="3" id="KW-1185">Reference proteome</keyword>
<dbReference type="AlphaFoldDB" id="A0A087T5A6"/>
<keyword evidence="1" id="KW-0812">Transmembrane</keyword>
<protein>
    <submittedName>
        <fullName evidence="2">Uncharacterized protein</fullName>
    </submittedName>
</protein>
<proteinExistence type="predicted"/>
<dbReference type="Proteomes" id="UP000054359">
    <property type="component" value="Unassembled WGS sequence"/>
</dbReference>
<organism evidence="2 3">
    <name type="scientific">Stegodyphus mimosarum</name>
    <name type="common">African social velvet spider</name>
    <dbReference type="NCBI Taxonomy" id="407821"/>
    <lineage>
        <taxon>Eukaryota</taxon>
        <taxon>Metazoa</taxon>
        <taxon>Ecdysozoa</taxon>
        <taxon>Arthropoda</taxon>
        <taxon>Chelicerata</taxon>
        <taxon>Arachnida</taxon>
        <taxon>Araneae</taxon>
        <taxon>Araneomorphae</taxon>
        <taxon>Entelegynae</taxon>
        <taxon>Eresoidea</taxon>
        <taxon>Eresidae</taxon>
        <taxon>Stegodyphus</taxon>
    </lineage>
</organism>
<evidence type="ECO:0000313" key="3">
    <source>
        <dbReference type="Proteomes" id="UP000054359"/>
    </source>
</evidence>
<keyword evidence="1" id="KW-0472">Membrane</keyword>
<reference evidence="2 3" key="1">
    <citation type="submission" date="2013-11" db="EMBL/GenBank/DDBJ databases">
        <title>Genome sequencing of Stegodyphus mimosarum.</title>
        <authorList>
            <person name="Bechsgaard J."/>
        </authorList>
    </citation>
    <scope>NUCLEOTIDE SEQUENCE [LARGE SCALE GENOMIC DNA]</scope>
</reference>
<name>A0A087T5A6_STEMI</name>
<evidence type="ECO:0000256" key="1">
    <source>
        <dbReference type="SAM" id="Phobius"/>
    </source>
</evidence>
<feature type="transmembrane region" description="Helical" evidence="1">
    <location>
        <begin position="12"/>
        <end position="34"/>
    </location>
</feature>
<gene>
    <name evidence="2" type="ORF">X975_00329</name>
</gene>